<dbReference type="Proteomes" id="UP001283361">
    <property type="component" value="Unassembled WGS sequence"/>
</dbReference>
<reference evidence="1" key="1">
    <citation type="journal article" date="2023" name="G3 (Bethesda)">
        <title>A reference genome for the long-term kleptoplast-retaining sea slug Elysia crispata morphotype clarki.</title>
        <authorList>
            <person name="Eastman K.E."/>
            <person name="Pendleton A.L."/>
            <person name="Shaikh M.A."/>
            <person name="Suttiyut T."/>
            <person name="Ogas R."/>
            <person name="Tomko P."/>
            <person name="Gavelis G."/>
            <person name="Widhalm J.R."/>
            <person name="Wisecaver J.H."/>
        </authorList>
    </citation>
    <scope>NUCLEOTIDE SEQUENCE</scope>
    <source>
        <strain evidence="1">ECLA1</strain>
    </source>
</reference>
<keyword evidence="2" id="KW-1185">Reference proteome</keyword>
<gene>
    <name evidence="1" type="ORF">RRG08_018040</name>
</gene>
<proteinExistence type="predicted"/>
<dbReference type="AlphaFoldDB" id="A0AAE0ZCZ9"/>
<organism evidence="1 2">
    <name type="scientific">Elysia crispata</name>
    <name type="common">lettuce slug</name>
    <dbReference type="NCBI Taxonomy" id="231223"/>
    <lineage>
        <taxon>Eukaryota</taxon>
        <taxon>Metazoa</taxon>
        <taxon>Spiralia</taxon>
        <taxon>Lophotrochozoa</taxon>
        <taxon>Mollusca</taxon>
        <taxon>Gastropoda</taxon>
        <taxon>Heterobranchia</taxon>
        <taxon>Euthyneura</taxon>
        <taxon>Panpulmonata</taxon>
        <taxon>Sacoglossa</taxon>
        <taxon>Placobranchoidea</taxon>
        <taxon>Plakobranchidae</taxon>
        <taxon>Elysia</taxon>
    </lineage>
</organism>
<accession>A0AAE0ZCZ9</accession>
<name>A0AAE0ZCZ9_9GAST</name>
<sequence>MYIQRINILQVSMIQLHDGFHYTISNKRFGRFCRIYTRLLILGSPAAFKDQGQIAVVGCNILEQFTLIDECSDIFHAGRAYRGREIYKTKKKTHLSVLVAYFASIQDKLREALITCPVLFVSPGDGRGEQSRPGIRDHFTSKDLILLLKAANLTSG</sequence>
<dbReference type="EMBL" id="JAWDGP010004170">
    <property type="protein sequence ID" value="KAK3767169.1"/>
    <property type="molecule type" value="Genomic_DNA"/>
</dbReference>
<evidence type="ECO:0000313" key="2">
    <source>
        <dbReference type="Proteomes" id="UP001283361"/>
    </source>
</evidence>
<protein>
    <submittedName>
        <fullName evidence="1">Uncharacterized protein</fullName>
    </submittedName>
</protein>
<comment type="caution">
    <text evidence="1">The sequence shown here is derived from an EMBL/GenBank/DDBJ whole genome shotgun (WGS) entry which is preliminary data.</text>
</comment>
<evidence type="ECO:0000313" key="1">
    <source>
        <dbReference type="EMBL" id="KAK3767169.1"/>
    </source>
</evidence>